<evidence type="ECO:0000313" key="2">
    <source>
        <dbReference type="EMBL" id="ODV62820.1"/>
    </source>
</evidence>
<organism evidence="2 3">
    <name type="scientific">Ascoidea rubescens DSM 1968</name>
    <dbReference type="NCBI Taxonomy" id="1344418"/>
    <lineage>
        <taxon>Eukaryota</taxon>
        <taxon>Fungi</taxon>
        <taxon>Dikarya</taxon>
        <taxon>Ascomycota</taxon>
        <taxon>Saccharomycotina</taxon>
        <taxon>Saccharomycetes</taxon>
        <taxon>Ascoideaceae</taxon>
        <taxon>Ascoidea</taxon>
    </lineage>
</organism>
<keyword evidence="3" id="KW-1185">Reference proteome</keyword>
<name>A0A1D2VMI8_9ASCO</name>
<gene>
    <name evidence="2" type="ORF">ASCRUDRAFT_6463</name>
</gene>
<dbReference type="GO" id="GO:0003729">
    <property type="term" value="F:mRNA binding"/>
    <property type="evidence" value="ECO:0007669"/>
    <property type="project" value="TreeGrafter"/>
</dbReference>
<dbReference type="GO" id="GO:0005739">
    <property type="term" value="C:mitochondrion"/>
    <property type="evidence" value="ECO:0007669"/>
    <property type="project" value="TreeGrafter"/>
</dbReference>
<dbReference type="InterPro" id="IPR011990">
    <property type="entry name" value="TPR-like_helical_dom_sf"/>
</dbReference>
<dbReference type="AlphaFoldDB" id="A0A1D2VMI8"/>
<dbReference type="Gene3D" id="1.25.40.10">
    <property type="entry name" value="Tetratricopeptide repeat domain"/>
    <property type="match status" value="1"/>
</dbReference>
<dbReference type="PANTHER" id="PTHR47938">
    <property type="entry name" value="RESPIRATORY COMPLEX I CHAPERONE (CIA84), PUTATIVE (AFU_ORTHOLOGUE AFUA_2G06020)-RELATED"/>
    <property type="match status" value="1"/>
</dbReference>
<proteinExistence type="predicted"/>
<dbReference type="RefSeq" id="XP_020049127.1">
    <property type="nucleotide sequence ID" value="XM_020191346.1"/>
</dbReference>
<evidence type="ECO:0000313" key="3">
    <source>
        <dbReference type="Proteomes" id="UP000095038"/>
    </source>
</evidence>
<sequence length="1049" mass="123820">MPKIPCNSAIAFADLIIPTSYINWSPFSKKNKLTFETKDESTLDVDYKNLSPQQIDLVLGLKNKLREIEQLKQQTRNIENNKIQLHLKTIELKNSFVQIVDFSIQTLQTKKLNNSVLRLFNKVLIEIQNDYIAKTWNTDYKSDTNKPIRFKESIDYLDNCFTIRQLISLLDLLNFNLNKELMISKENKNFKLFPQLYSLIQKNIDFQKVVCKRIESLVNYKSYEIDEINLIETVVKCFSFFFKYLNFIPNNQENSLKALEFVLQKFSKSSLIADDNDLNYFKQLLLFEITENLFNFKVQSHNLDLLLNLSEVSNLIQSNNIIYINSNLILKIFNSLKNDQLEKKFVDSYLKMFNLFIILNNYEKLHVNKTQDSGTNIYNNGNSIDFDYALLNYSNKELLRFITFFMSNEQISDDLQIILKILQICEDENLNEETKLIFNTNLIPRYFPNAKFDKEHLYLIHNEEFLKLVIWNSIKFKELESLGINLIDHIDSTIKRDKMGKSLSDIVLSWELNRLTDFEPGFLTRNDRFLNKIEEVSSYKLVETEKEKEVENYNSLEVDYHSLHRSLCYLDVNTLNHLLETLVIKNLHSDSVNELIQHFKKTYLIEENIRTYYLLIETLLNEIRSGKSKEENLRKLTDAQDIFINSIKSGMDWVDSNNTKFKKVIPKIFEKTFSTEIIVDEEDLKEQYKFLKKFEKSVNTIDKISLNSVLKAFLKFDCVGNVIQFLSDQLEIDKENSKTNYYYRLSLNNKLNYDIYYTLICYFIEYKGNGEDEICWAVYGLLQEYFQFPFEDYGAVLKKLMYINNPRGALLVFQQMKRYNRLYGTPEPDTEHYKFLISSCGKLLFEEGILQLHAMYKMDLKIENDIGILNSFLEAYGNIVEPIKVRDIFESMLVTPRGHKNFINHQTINYTLRAFSTFAIEDVYILWHNLSDYEIEPDLSNYLQFIKCNNYRREYINLIPIFEEMERSGIAVNKDVLKITYNGIAGVANKKVFKESLKTEHLEILNELESEGQLIHDNIDPPYLLDDLEIKQEPLKVSSKEVVHKNFIE</sequence>
<dbReference type="GeneID" id="30964982"/>
<dbReference type="EMBL" id="KV454476">
    <property type="protein sequence ID" value="ODV62820.1"/>
    <property type="molecule type" value="Genomic_DNA"/>
</dbReference>
<dbReference type="InParanoid" id="A0A1D2VMI8"/>
<dbReference type="STRING" id="1344418.A0A1D2VMI8"/>
<accession>A0A1D2VMI8</accession>
<keyword evidence="1" id="KW-0175">Coiled coil</keyword>
<protein>
    <submittedName>
        <fullName evidence="2">Uncharacterized protein</fullName>
    </submittedName>
</protein>
<evidence type="ECO:0000256" key="1">
    <source>
        <dbReference type="SAM" id="Coils"/>
    </source>
</evidence>
<dbReference type="GO" id="GO:0140053">
    <property type="term" value="P:mitochondrial gene expression"/>
    <property type="evidence" value="ECO:0007669"/>
    <property type="project" value="TreeGrafter"/>
</dbReference>
<dbReference type="Proteomes" id="UP000095038">
    <property type="component" value="Unassembled WGS sequence"/>
</dbReference>
<dbReference type="OrthoDB" id="185373at2759"/>
<reference evidence="3" key="1">
    <citation type="submission" date="2016-05" db="EMBL/GenBank/DDBJ databases">
        <title>Comparative genomics of biotechnologically important yeasts.</title>
        <authorList>
            <consortium name="DOE Joint Genome Institute"/>
            <person name="Riley R."/>
            <person name="Haridas S."/>
            <person name="Wolfe K.H."/>
            <person name="Lopes M.R."/>
            <person name="Hittinger C.T."/>
            <person name="Goker M."/>
            <person name="Salamov A."/>
            <person name="Wisecaver J."/>
            <person name="Long T.M."/>
            <person name="Aerts A.L."/>
            <person name="Barry K."/>
            <person name="Choi C."/>
            <person name="Clum A."/>
            <person name="Coughlan A.Y."/>
            <person name="Deshpande S."/>
            <person name="Douglass A.P."/>
            <person name="Hanson S.J."/>
            <person name="Klenk H.-P."/>
            <person name="Labutti K."/>
            <person name="Lapidus A."/>
            <person name="Lindquist E."/>
            <person name="Lipzen A."/>
            <person name="Meier-Kolthoff J.P."/>
            <person name="Ohm R.A."/>
            <person name="Otillar R.P."/>
            <person name="Pangilinan J."/>
            <person name="Peng Y."/>
            <person name="Rokas A."/>
            <person name="Rosa C.A."/>
            <person name="Scheuner C."/>
            <person name="Sibirny A.A."/>
            <person name="Slot J.C."/>
            <person name="Stielow J.B."/>
            <person name="Sun H."/>
            <person name="Kurtzman C.P."/>
            <person name="Blackwell M."/>
            <person name="Grigoriev I.V."/>
            <person name="Jeffries T.W."/>
        </authorList>
    </citation>
    <scope>NUCLEOTIDE SEQUENCE [LARGE SCALE GENOMIC DNA]</scope>
    <source>
        <strain evidence="3">DSM 1968</strain>
    </source>
</reference>
<feature type="coiled-coil region" evidence="1">
    <location>
        <begin position="61"/>
        <end position="88"/>
    </location>
</feature>
<dbReference type="PANTHER" id="PTHR47938:SF35">
    <property type="entry name" value="PENTATRICOPEPTIDE REPEAT-CONTAINING PROTEIN 4, MITOCHONDRIAL-RELATED"/>
    <property type="match status" value="1"/>
</dbReference>